<sequence length="357" mass="40665">RKAEPTRPRHAAKLTILIFITITVSMVNTSFTIGDDQPDFILAGTTDNVSNPGYKPVSDTCPYVEEGGKLNDNFLYKKWCEETFVNGDYIYEAYKDIAFNIKYTPESGKTDFWQTPVETARLRKGDCEDAVFLFFSQLPLNQKNAEIVWGWVINKQSTMGKAHVWYQLLDKRGQQYIVEGFSKDWNGIIPMNMVEETESRRPILTMAHSAIGKLASLLSEADDQQIYQSLVDLLAAANSIDNDSGNQLFLLVPFHTVQDTNALPSRSSYEYIACPTNTQGKSREYNTHRGYSTGRKMCPDVGKEISNILKKLHELFSRYENQKKETDVQVAHRGNPSDHIRAGMIRFYPEGNLRCKR</sequence>
<organism evidence="2">
    <name type="scientific">marine sediment metagenome</name>
    <dbReference type="NCBI Taxonomy" id="412755"/>
    <lineage>
        <taxon>unclassified sequences</taxon>
        <taxon>metagenomes</taxon>
        <taxon>ecological metagenomes</taxon>
    </lineage>
</organism>
<dbReference type="SUPFAM" id="SSF54001">
    <property type="entry name" value="Cysteine proteinases"/>
    <property type="match status" value="1"/>
</dbReference>
<evidence type="ECO:0000313" key="2">
    <source>
        <dbReference type="EMBL" id="KKK75362.1"/>
    </source>
</evidence>
<evidence type="ECO:0000256" key="1">
    <source>
        <dbReference type="SAM" id="Phobius"/>
    </source>
</evidence>
<accession>A0A0F8Y1Z1</accession>
<reference evidence="2" key="1">
    <citation type="journal article" date="2015" name="Nature">
        <title>Complex archaea that bridge the gap between prokaryotes and eukaryotes.</title>
        <authorList>
            <person name="Spang A."/>
            <person name="Saw J.H."/>
            <person name="Jorgensen S.L."/>
            <person name="Zaremba-Niedzwiedzka K."/>
            <person name="Martijn J."/>
            <person name="Lind A.E."/>
            <person name="van Eijk R."/>
            <person name="Schleper C."/>
            <person name="Guy L."/>
            <person name="Ettema T.J."/>
        </authorList>
    </citation>
    <scope>NUCLEOTIDE SEQUENCE</scope>
</reference>
<keyword evidence="1" id="KW-0472">Membrane</keyword>
<keyword evidence="1" id="KW-1133">Transmembrane helix</keyword>
<gene>
    <name evidence="2" type="ORF">LCGC14_2874470</name>
</gene>
<dbReference type="Gene3D" id="3.10.620.30">
    <property type="match status" value="1"/>
</dbReference>
<proteinExistence type="predicted"/>
<dbReference type="AlphaFoldDB" id="A0A0F8Y1Z1"/>
<dbReference type="InterPro" id="IPR038765">
    <property type="entry name" value="Papain-like_cys_pep_sf"/>
</dbReference>
<comment type="caution">
    <text evidence="2">The sequence shown here is derived from an EMBL/GenBank/DDBJ whole genome shotgun (WGS) entry which is preliminary data.</text>
</comment>
<feature type="non-terminal residue" evidence="2">
    <location>
        <position position="1"/>
    </location>
</feature>
<protein>
    <submittedName>
        <fullName evidence="2">Uncharacterized protein</fullName>
    </submittedName>
</protein>
<feature type="transmembrane region" description="Helical" evidence="1">
    <location>
        <begin position="12"/>
        <end position="31"/>
    </location>
</feature>
<keyword evidence="1" id="KW-0812">Transmembrane</keyword>
<dbReference type="EMBL" id="LAZR01055902">
    <property type="protein sequence ID" value="KKK75362.1"/>
    <property type="molecule type" value="Genomic_DNA"/>
</dbReference>
<name>A0A0F8Y1Z1_9ZZZZ</name>